<keyword evidence="3" id="KW-1185">Reference proteome</keyword>
<evidence type="ECO:0000313" key="3">
    <source>
        <dbReference type="Proteomes" id="UP000244956"/>
    </source>
</evidence>
<name>A0A2U2BCT6_9BACT</name>
<dbReference type="RefSeq" id="WP_109263250.1">
    <property type="nucleotide sequence ID" value="NZ_QEWP01000002.1"/>
</dbReference>
<dbReference type="InterPro" id="IPR025411">
    <property type="entry name" value="DUF4136"/>
</dbReference>
<proteinExistence type="predicted"/>
<dbReference type="OrthoDB" id="118896at2"/>
<dbReference type="AlphaFoldDB" id="A0A2U2BCT6"/>
<dbReference type="Proteomes" id="UP000244956">
    <property type="component" value="Unassembled WGS sequence"/>
</dbReference>
<dbReference type="Pfam" id="PF13590">
    <property type="entry name" value="DUF4136"/>
    <property type="match status" value="1"/>
</dbReference>
<evidence type="ECO:0000313" key="2">
    <source>
        <dbReference type="EMBL" id="PWE00879.1"/>
    </source>
</evidence>
<gene>
    <name evidence="2" type="ORF">DDZ16_04640</name>
</gene>
<dbReference type="EMBL" id="QEWP01000002">
    <property type="protein sequence ID" value="PWE00879.1"/>
    <property type="molecule type" value="Genomic_DNA"/>
</dbReference>
<evidence type="ECO:0000259" key="1">
    <source>
        <dbReference type="Pfam" id="PF13590"/>
    </source>
</evidence>
<sequence>MNNSKALITAFAFFIGLMNVQGQVTVATDKNLEAADFNEYKTFTFADHIEDASDNSFFWDSELLKIVAREEIKDELEALGYNYINSPEADFLINFRFFEKETEFTGWTDNYADEHYWGSMEMRKKSIGLTPSPEVREAGDAETYHLDKGSLLIQFADLKKNITVWQGYSSGIIEDTSILDPEKDRIDTAVEMIFDEYNFSAYEH</sequence>
<accession>A0A2U2BCT6</accession>
<organism evidence="2 3">
    <name type="scientific">Marinilabilia rubra</name>
    <dbReference type="NCBI Taxonomy" id="2162893"/>
    <lineage>
        <taxon>Bacteria</taxon>
        <taxon>Pseudomonadati</taxon>
        <taxon>Bacteroidota</taxon>
        <taxon>Bacteroidia</taxon>
        <taxon>Marinilabiliales</taxon>
        <taxon>Marinilabiliaceae</taxon>
        <taxon>Marinilabilia</taxon>
    </lineage>
</organism>
<comment type="caution">
    <text evidence="2">The sequence shown here is derived from an EMBL/GenBank/DDBJ whole genome shotgun (WGS) entry which is preliminary data.</text>
</comment>
<reference evidence="2 3" key="1">
    <citation type="submission" date="2018-05" db="EMBL/GenBank/DDBJ databases">
        <title>Marinilabilia rubrum sp. nov., isolated from saltern sediment.</title>
        <authorList>
            <person name="Zhang R."/>
        </authorList>
    </citation>
    <scope>NUCLEOTIDE SEQUENCE [LARGE SCALE GENOMIC DNA]</scope>
    <source>
        <strain evidence="2 3">WTE16</strain>
    </source>
</reference>
<protein>
    <recommendedName>
        <fullName evidence="1">DUF4136 domain-containing protein</fullName>
    </recommendedName>
</protein>
<feature type="domain" description="DUF4136" evidence="1">
    <location>
        <begin position="28"/>
        <end position="197"/>
    </location>
</feature>
<dbReference type="Gene3D" id="3.30.160.670">
    <property type="match status" value="1"/>
</dbReference>